<sequence length="212" mass="23365">MAGYLLSLIWLADFSDYDGLFMMCQIDSKKMLLDFIEADRKALGIENTLKNLIFNNVWKYQRNLRKLEYVINCKKPKLARFYYRYKLKRLGSRLGFSIPPNVFGPGLAIAHIGPIIVNSAARIGANCRIHVCVNIGTAAGHEFKAPTIGNNCYIGPGVKMFGDITIGDNVAFGANAVVNKSFPDGNCTLGGIPAKIISEKTSNGFLVQAWPL</sequence>
<dbReference type="InterPro" id="IPR045304">
    <property type="entry name" value="LbH_SAT"/>
</dbReference>
<evidence type="ECO:0000256" key="2">
    <source>
        <dbReference type="ARBA" id="ARBA00022679"/>
    </source>
</evidence>
<organism evidence="4 5">
    <name type="scientific">Alkalimonas mucilaginosa</name>
    <dbReference type="NCBI Taxonomy" id="3057676"/>
    <lineage>
        <taxon>Bacteria</taxon>
        <taxon>Pseudomonadati</taxon>
        <taxon>Pseudomonadota</taxon>
        <taxon>Gammaproteobacteria</taxon>
        <taxon>Alkalimonas</taxon>
    </lineage>
</organism>
<dbReference type="PANTHER" id="PTHR42811">
    <property type="entry name" value="SERINE ACETYLTRANSFERASE"/>
    <property type="match status" value="1"/>
</dbReference>
<dbReference type="CDD" id="cd03354">
    <property type="entry name" value="LbH_SAT"/>
    <property type="match status" value="1"/>
</dbReference>
<dbReference type="EMBL" id="JAUGZK010000032">
    <property type="protein sequence ID" value="MEE2026121.1"/>
    <property type="molecule type" value="Genomic_DNA"/>
</dbReference>
<comment type="caution">
    <text evidence="4">The sequence shown here is derived from an EMBL/GenBank/DDBJ whole genome shotgun (WGS) entry which is preliminary data.</text>
</comment>
<dbReference type="InterPro" id="IPR001451">
    <property type="entry name" value="Hexapep"/>
</dbReference>
<evidence type="ECO:0000256" key="3">
    <source>
        <dbReference type="ARBA" id="ARBA00023315"/>
    </source>
</evidence>
<evidence type="ECO:0000313" key="5">
    <source>
        <dbReference type="Proteomes" id="UP001339167"/>
    </source>
</evidence>
<protein>
    <submittedName>
        <fullName evidence="4">Serine acetyltransferase</fullName>
    </submittedName>
</protein>
<dbReference type="Pfam" id="PF00132">
    <property type="entry name" value="Hexapep"/>
    <property type="match status" value="1"/>
</dbReference>
<dbReference type="Proteomes" id="UP001339167">
    <property type="component" value="Unassembled WGS sequence"/>
</dbReference>
<keyword evidence="5" id="KW-1185">Reference proteome</keyword>
<reference evidence="4 5" key="1">
    <citation type="submission" date="2023-06" db="EMBL/GenBank/DDBJ databases">
        <title>Alkalimonas sp., MEB004 an alkaliphilic bacterium isolated from Lonar Lake, India.</title>
        <authorList>
            <person name="Joshi A."/>
            <person name="Thite S."/>
        </authorList>
    </citation>
    <scope>NUCLEOTIDE SEQUENCE [LARGE SCALE GENOMIC DNA]</scope>
    <source>
        <strain evidence="4 5">MEB004</strain>
    </source>
</reference>
<comment type="similarity">
    <text evidence="1">Belongs to the transferase hexapeptide repeat family.</text>
</comment>
<dbReference type="SUPFAM" id="SSF51161">
    <property type="entry name" value="Trimeric LpxA-like enzymes"/>
    <property type="match status" value="1"/>
</dbReference>
<keyword evidence="3" id="KW-0012">Acyltransferase</keyword>
<dbReference type="RefSeq" id="WP_330089413.1">
    <property type="nucleotide sequence ID" value="NZ_JAUGZK010000032.1"/>
</dbReference>
<name>A0ABU7JKZ7_9GAMM</name>
<dbReference type="Gene3D" id="2.160.10.10">
    <property type="entry name" value="Hexapeptide repeat proteins"/>
    <property type="match status" value="1"/>
</dbReference>
<keyword evidence="2" id="KW-0808">Transferase</keyword>
<gene>
    <name evidence="4" type="ORF">QWF21_17940</name>
</gene>
<accession>A0ABU7JKZ7</accession>
<proteinExistence type="inferred from homology"/>
<evidence type="ECO:0000313" key="4">
    <source>
        <dbReference type="EMBL" id="MEE2026121.1"/>
    </source>
</evidence>
<evidence type="ECO:0000256" key="1">
    <source>
        <dbReference type="ARBA" id="ARBA00007274"/>
    </source>
</evidence>
<dbReference type="InterPro" id="IPR011004">
    <property type="entry name" value="Trimer_LpxA-like_sf"/>
</dbReference>